<dbReference type="PANTHER" id="PTHR31573">
    <property type="entry name" value="ALPHA-KETOGLUTARATE-DEPENDENT DIOXYGENASE ALKB HOMOLOG 2"/>
    <property type="match status" value="1"/>
</dbReference>
<dbReference type="RefSeq" id="XP_025347804.1">
    <property type="nucleotide sequence ID" value="XM_025490666.1"/>
</dbReference>
<dbReference type="InterPro" id="IPR032852">
    <property type="entry name" value="ALKBH2"/>
</dbReference>
<evidence type="ECO:0000313" key="5">
    <source>
        <dbReference type="Proteomes" id="UP000245942"/>
    </source>
</evidence>
<evidence type="ECO:0000256" key="2">
    <source>
        <dbReference type="SAM" id="MobiDB-lite"/>
    </source>
</evidence>
<dbReference type="GO" id="GO:0008198">
    <property type="term" value="F:ferrous iron binding"/>
    <property type="evidence" value="ECO:0007669"/>
    <property type="project" value="TreeGrafter"/>
</dbReference>
<dbReference type="PROSITE" id="PS51471">
    <property type="entry name" value="FE2OG_OXY"/>
    <property type="match status" value="1"/>
</dbReference>
<accession>A0A316U725</accession>
<dbReference type="GeneID" id="37012400"/>
<feature type="region of interest" description="Disordered" evidence="2">
    <location>
        <begin position="1"/>
        <end position="69"/>
    </location>
</feature>
<dbReference type="GO" id="GO:0006307">
    <property type="term" value="P:DNA alkylation repair"/>
    <property type="evidence" value="ECO:0007669"/>
    <property type="project" value="TreeGrafter"/>
</dbReference>
<keyword evidence="5" id="KW-1185">Reference proteome</keyword>
<feature type="compositionally biased region" description="Basic and acidic residues" evidence="2">
    <location>
        <begin position="16"/>
        <end position="45"/>
    </location>
</feature>
<dbReference type="InterPro" id="IPR005123">
    <property type="entry name" value="Oxoglu/Fe-dep_dioxygenase_dom"/>
</dbReference>
<gene>
    <name evidence="4" type="ORF">BCV69DRAFT_259778</name>
</gene>
<feature type="binding site" evidence="1">
    <location>
        <position position="283"/>
    </location>
    <ligand>
        <name>2-oxoglutarate</name>
        <dbReference type="ChEBI" id="CHEBI:16810"/>
    </ligand>
</feature>
<feature type="binding site" evidence="1">
    <location>
        <position position="184"/>
    </location>
    <ligand>
        <name>2-oxoglutarate</name>
        <dbReference type="ChEBI" id="CHEBI:16810"/>
    </ligand>
</feature>
<dbReference type="OrthoDB" id="545910at2759"/>
<proteinExistence type="predicted"/>
<dbReference type="EMBL" id="KZ819327">
    <property type="protein sequence ID" value="PWN20644.1"/>
    <property type="molecule type" value="Genomic_DNA"/>
</dbReference>
<feature type="domain" description="Fe2OG dioxygenase" evidence="3">
    <location>
        <begin position="177"/>
        <end position="286"/>
    </location>
</feature>
<dbReference type="Gene3D" id="2.60.120.590">
    <property type="entry name" value="Alpha-ketoglutarate-dependent dioxygenase AlkB-like"/>
    <property type="match status" value="1"/>
</dbReference>
<evidence type="ECO:0000256" key="1">
    <source>
        <dbReference type="PIRSR" id="PIRSR632852-1"/>
    </source>
</evidence>
<name>A0A316U725_9BASI</name>
<feature type="compositionally biased region" description="Polar residues" evidence="2">
    <location>
        <begin position="1"/>
        <end position="11"/>
    </location>
</feature>
<dbReference type="GO" id="GO:0051747">
    <property type="term" value="F:cytosine C-5 DNA demethylase activity"/>
    <property type="evidence" value="ECO:0007669"/>
    <property type="project" value="TreeGrafter"/>
</dbReference>
<dbReference type="GO" id="GO:0035516">
    <property type="term" value="F:broad specificity oxidative DNA demethylase activity"/>
    <property type="evidence" value="ECO:0007669"/>
    <property type="project" value="TreeGrafter"/>
</dbReference>
<feature type="binding site" evidence="1">
    <location>
        <position position="186"/>
    </location>
    <ligand>
        <name>2-oxoglutarate</name>
        <dbReference type="ChEBI" id="CHEBI:16810"/>
    </ligand>
</feature>
<evidence type="ECO:0000259" key="3">
    <source>
        <dbReference type="PROSITE" id="PS51471"/>
    </source>
</evidence>
<dbReference type="STRING" id="1684307.A0A316U725"/>
<sequence length="288" mass="32944">MRQTTLRSFRPSSPRGELHAEAELDKDRPRKRVKVEGDHKDHVQDVNEEDLDNAATRSLSPSPPPPRIPTDFKQVTSPSFLAKTSTPIPGVHYLPSLIPPSLASEWYHSLLSLEGWYHPTLRMYGKEITQSRAIIAFSKVPGLKLKYSGQEVEMREWPEVLRGMERRCREVIGEEVRFNHAMLNWYADGDTHIGRHSDNLENKVIVTLSLGAPRTWVMTKRPPKGAQAAAKRNGVKLAKTETHKWTVEAGSLLLMQGKCQEEWYHEIPKERKIKEGRISVTLRQLVYD</sequence>
<organism evidence="4 5">
    <name type="scientific">Pseudomicrostroma glucosiphilum</name>
    <dbReference type="NCBI Taxonomy" id="1684307"/>
    <lineage>
        <taxon>Eukaryota</taxon>
        <taxon>Fungi</taxon>
        <taxon>Dikarya</taxon>
        <taxon>Basidiomycota</taxon>
        <taxon>Ustilaginomycotina</taxon>
        <taxon>Exobasidiomycetes</taxon>
        <taxon>Microstromatales</taxon>
        <taxon>Microstromatales incertae sedis</taxon>
        <taxon>Pseudomicrostroma</taxon>
    </lineage>
</organism>
<feature type="binding site" evidence="1">
    <location>
        <position position="281"/>
    </location>
    <ligand>
        <name>2-oxoglutarate</name>
        <dbReference type="ChEBI" id="CHEBI:16810"/>
    </ligand>
</feature>
<reference evidence="4 5" key="1">
    <citation type="journal article" date="2018" name="Mol. Biol. Evol.">
        <title>Broad Genomic Sampling Reveals a Smut Pathogenic Ancestry of the Fungal Clade Ustilaginomycotina.</title>
        <authorList>
            <person name="Kijpornyongpan T."/>
            <person name="Mondo S.J."/>
            <person name="Barry K."/>
            <person name="Sandor L."/>
            <person name="Lee J."/>
            <person name="Lipzen A."/>
            <person name="Pangilinan J."/>
            <person name="LaButti K."/>
            <person name="Hainaut M."/>
            <person name="Henrissat B."/>
            <person name="Grigoriev I.V."/>
            <person name="Spatafora J.W."/>
            <person name="Aime M.C."/>
        </authorList>
    </citation>
    <scope>NUCLEOTIDE SEQUENCE [LARGE SCALE GENOMIC DNA]</scope>
    <source>
        <strain evidence="4 5">MCA 4718</strain>
    </source>
</reference>
<dbReference type="AlphaFoldDB" id="A0A316U725"/>
<feature type="binding site" evidence="1">
    <location>
        <position position="277"/>
    </location>
    <ligand>
        <name>2-oxoglutarate</name>
        <dbReference type="ChEBI" id="CHEBI:16810"/>
    </ligand>
</feature>
<protein>
    <recommendedName>
        <fullName evidence="3">Fe2OG dioxygenase domain-containing protein</fullName>
    </recommendedName>
</protein>
<evidence type="ECO:0000313" key="4">
    <source>
        <dbReference type="EMBL" id="PWN20644.1"/>
    </source>
</evidence>
<dbReference type="Pfam" id="PF13532">
    <property type="entry name" value="2OG-FeII_Oxy_2"/>
    <property type="match status" value="1"/>
</dbReference>
<dbReference type="PANTHER" id="PTHR31573:SF1">
    <property type="entry name" value="DNA OXIDATIVE DEMETHYLASE ALKBH2"/>
    <property type="match status" value="1"/>
</dbReference>
<dbReference type="SUPFAM" id="SSF51197">
    <property type="entry name" value="Clavaminate synthase-like"/>
    <property type="match status" value="1"/>
</dbReference>
<dbReference type="InterPro" id="IPR027450">
    <property type="entry name" value="AlkB-like"/>
</dbReference>
<feature type="binding site" evidence="1">
    <location>
        <position position="265"/>
    </location>
    <ligand>
        <name>2-oxoglutarate</name>
        <dbReference type="ChEBI" id="CHEBI:16810"/>
    </ligand>
</feature>
<feature type="binding site" evidence="1">
    <location>
        <position position="196"/>
    </location>
    <ligand>
        <name>2-oxoglutarate</name>
        <dbReference type="ChEBI" id="CHEBI:16810"/>
    </ligand>
</feature>
<dbReference type="Proteomes" id="UP000245942">
    <property type="component" value="Unassembled WGS sequence"/>
</dbReference>
<dbReference type="InterPro" id="IPR037151">
    <property type="entry name" value="AlkB-like_sf"/>
</dbReference>